<dbReference type="Proteomes" id="UP000396788">
    <property type="component" value="Unassembled WGS sequence"/>
</dbReference>
<dbReference type="EMBL" id="CABPRY010000006">
    <property type="protein sequence ID" value="VVE16368.1"/>
    <property type="molecule type" value="Genomic_DNA"/>
</dbReference>
<reference evidence="1 2" key="1">
    <citation type="submission" date="2019-08" db="EMBL/GenBank/DDBJ databases">
        <authorList>
            <person name="Peeters C."/>
        </authorList>
    </citation>
    <scope>NUCLEOTIDE SEQUENCE [LARGE SCALE GENOMIC DNA]</scope>
    <source>
        <strain evidence="1 2">LMG 31107</strain>
    </source>
</reference>
<dbReference type="InterPro" id="IPR027417">
    <property type="entry name" value="P-loop_NTPase"/>
</dbReference>
<gene>
    <name evidence="1" type="primary">adk</name>
    <name evidence="1" type="ORF">PCE31107_02913</name>
</gene>
<proteinExistence type="predicted"/>
<keyword evidence="1" id="KW-0808">Transferase</keyword>
<organism evidence="1 2">
    <name type="scientific">Pandoraea cepalis</name>
    <dbReference type="NCBI Taxonomy" id="2508294"/>
    <lineage>
        <taxon>Bacteria</taxon>
        <taxon>Pseudomonadati</taxon>
        <taxon>Pseudomonadota</taxon>
        <taxon>Betaproteobacteria</taxon>
        <taxon>Burkholderiales</taxon>
        <taxon>Burkholderiaceae</taxon>
        <taxon>Pandoraea</taxon>
    </lineage>
</organism>
<protein>
    <submittedName>
        <fullName evidence="1">Adenylate kinase</fullName>
        <ecNumber evidence="1">2.7.4.3</ecNumber>
    </submittedName>
</protein>
<dbReference type="SUPFAM" id="SSF52540">
    <property type="entry name" value="P-loop containing nucleoside triphosphate hydrolases"/>
    <property type="match status" value="1"/>
</dbReference>
<dbReference type="Pfam" id="PF13238">
    <property type="entry name" value="AAA_18"/>
    <property type="match status" value="1"/>
</dbReference>
<evidence type="ECO:0000313" key="2">
    <source>
        <dbReference type="Proteomes" id="UP000396788"/>
    </source>
</evidence>
<accession>A0A5E4VVE1</accession>
<name>A0A5E4VVE1_9BURK</name>
<evidence type="ECO:0000313" key="1">
    <source>
        <dbReference type="EMBL" id="VVE16368.1"/>
    </source>
</evidence>
<sequence length="187" mass="20840">MAATELPFRCSVGRSVIDSHTMNMNVGSHVFLLGPHGCGKSTIGRHLAAQGYVHLSIGLIGRLARRGARPADLPVRVLQVMARHVPGEALDPRAATEILDYARSLDRVVIDGFPAHVEHLALLNDIERWKFVYVLTPRQIREQRLRARAETTKRGWSPGLKSVRDSLLPSLCWHLRSNGQLLRHLNG</sequence>
<dbReference type="AlphaFoldDB" id="A0A5E4VVE1"/>
<dbReference type="Gene3D" id="3.40.50.300">
    <property type="entry name" value="P-loop containing nucleotide triphosphate hydrolases"/>
    <property type="match status" value="1"/>
</dbReference>
<dbReference type="GO" id="GO:0004017">
    <property type="term" value="F:AMP kinase activity"/>
    <property type="evidence" value="ECO:0007669"/>
    <property type="project" value="UniProtKB-EC"/>
</dbReference>
<keyword evidence="1" id="KW-0418">Kinase</keyword>
<dbReference type="EC" id="2.7.4.3" evidence="1"/>